<dbReference type="GO" id="GO:0140359">
    <property type="term" value="F:ABC-type transporter activity"/>
    <property type="evidence" value="ECO:0007669"/>
    <property type="project" value="InterPro"/>
</dbReference>
<evidence type="ECO:0000256" key="3">
    <source>
        <dbReference type="ARBA" id="ARBA00022989"/>
    </source>
</evidence>
<dbReference type="InterPro" id="IPR013525">
    <property type="entry name" value="ABC2_TM"/>
</dbReference>
<feature type="transmembrane region" description="Helical" evidence="6">
    <location>
        <begin position="537"/>
        <end position="556"/>
    </location>
</feature>
<evidence type="ECO:0000313" key="10">
    <source>
        <dbReference type="Proteomes" id="UP000243255"/>
    </source>
</evidence>
<protein>
    <submittedName>
        <fullName evidence="9">Sodium transport system permease protein</fullName>
    </submittedName>
</protein>
<sequence>MRSKIVKNIFKKEMLDILRDKKTIFMMIVVPILLYPIMMVAGTQIVSMSVKSIIEQDVNIAFNTKPNQEFLEILNNNPDEENSSTVQSGKVNIIEVKDYKKALENEEIDAYIKVEEKDSKTNYKIYTNSSKGEFNRVVDTLKEALNQYKENLIDKNLEKEGLDKQKILEPIEYQTVDVAKNEEIAGSILGQVLPFILVIGVLLGAIYPAIDVMAGEKERGTLETLFTLPISNLELVMGKYMAVSFSAITTAFLNVLSIGLTMVFIVTSGGLAEQLGMGNIKLSSLVFPALMSVVCICLFAMVVSAVSMCVCSLARSFKDAQNYITPVMLLVMLPSYVSMIPNVELDKVTSIIPVVNISLLIKSVLLFKSDVGLIGMVLVSNIAFVILSVMLLSKMFNSEDILFGNSKSFSLLEKRSNIKKGSMPGVSDGITLYGVGLVLLIYVGSIVQMKFGMTGLAITQAMIILLPLLYAYYIKSDFKKLLSIKLPKIQDIVGGLIVWMGVFIAINIITQFLVYIFPQNIEVIEALNKTLLGEKNILINLLIVAVLPGICEEVFFRGFVFSAFRNDSNSKKSIGTAIIATGILFGFMHIDFLRIIPTSILGIVFTYFVYKTGSIFVPMFIHFVNNTVSILAGSYPNSNVVKGLGFIEVNFSHPNIGKLLILIALIIILVFVGLKILNIGNTSKIKEIKE</sequence>
<dbReference type="AlphaFoldDB" id="A0A1M5J6C0"/>
<keyword evidence="3 6" id="KW-1133">Transmembrane helix</keyword>
<comment type="subcellular location">
    <subcellularLocation>
        <location evidence="1">Membrane</location>
        <topology evidence="1">Multi-pass membrane protein</topology>
    </subcellularLocation>
</comment>
<feature type="transmembrane region" description="Helical" evidence="6">
    <location>
        <begin position="24"/>
        <end position="46"/>
    </location>
</feature>
<dbReference type="GO" id="GO:0080120">
    <property type="term" value="P:CAAX-box protein maturation"/>
    <property type="evidence" value="ECO:0007669"/>
    <property type="project" value="UniProtKB-ARBA"/>
</dbReference>
<keyword evidence="5" id="KW-0175">Coiled coil</keyword>
<evidence type="ECO:0000259" key="7">
    <source>
        <dbReference type="Pfam" id="PF02517"/>
    </source>
</evidence>
<dbReference type="NCBIfam" id="NF041647">
    <property type="entry name" value="ABC_perm_CPBP"/>
    <property type="match status" value="1"/>
</dbReference>
<feature type="domain" description="ABC-2 type transporter transmembrane" evidence="8">
    <location>
        <begin position="21"/>
        <end position="391"/>
    </location>
</feature>
<keyword evidence="4 6" id="KW-0472">Membrane</keyword>
<feature type="transmembrane region" description="Helical" evidence="6">
    <location>
        <begin position="659"/>
        <end position="677"/>
    </location>
</feature>
<dbReference type="PANTHER" id="PTHR43471">
    <property type="entry name" value="ABC TRANSPORTER PERMEASE"/>
    <property type="match status" value="1"/>
</dbReference>
<dbReference type="STRING" id="1121321.SAMN04488530_10112"/>
<organism evidence="9 10">
    <name type="scientific">Asaccharospora irregularis DSM 2635</name>
    <dbReference type="NCBI Taxonomy" id="1121321"/>
    <lineage>
        <taxon>Bacteria</taxon>
        <taxon>Bacillati</taxon>
        <taxon>Bacillota</taxon>
        <taxon>Clostridia</taxon>
        <taxon>Peptostreptococcales</taxon>
        <taxon>Peptostreptococcaceae</taxon>
        <taxon>Asaccharospora</taxon>
    </lineage>
</organism>
<name>A0A1M5J6C0_9FIRM</name>
<dbReference type="GO" id="GO:0016020">
    <property type="term" value="C:membrane"/>
    <property type="evidence" value="ECO:0007669"/>
    <property type="project" value="UniProtKB-SubCell"/>
</dbReference>
<feature type="transmembrane region" description="Helical" evidence="6">
    <location>
        <begin position="577"/>
        <end position="610"/>
    </location>
</feature>
<feature type="transmembrane region" description="Helical" evidence="6">
    <location>
        <begin position="371"/>
        <end position="392"/>
    </location>
</feature>
<reference evidence="10" key="1">
    <citation type="submission" date="2016-11" db="EMBL/GenBank/DDBJ databases">
        <authorList>
            <person name="Varghese N."/>
            <person name="Submissions S."/>
        </authorList>
    </citation>
    <scope>NUCLEOTIDE SEQUENCE [LARGE SCALE GENOMIC DNA]</scope>
    <source>
        <strain evidence="10">DSM 2635</strain>
    </source>
</reference>
<evidence type="ECO:0000256" key="1">
    <source>
        <dbReference type="ARBA" id="ARBA00004141"/>
    </source>
</evidence>
<feature type="transmembrane region" description="Helical" evidence="6">
    <location>
        <begin position="188"/>
        <end position="210"/>
    </location>
</feature>
<accession>A0A1M5J6C0</accession>
<dbReference type="GO" id="GO:0004175">
    <property type="term" value="F:endopeptidase activity"/>
    <property type="evidence" value="ECO:0007669"/>
    <property type="project" value="UniProtKB-ARBA"/>
</dbReference>
<dbReference type="PANTHER" id="PTHR43471:SF3">
    <property type="entry name" value="ABC TRANSPORTER PERMEASE PROTEIN NATB"/>
    <property type="match status" value="1"/>
</dbReference>
<feature type="transmembrane region" description="Helical" evidence="6">
    <location>
        <begin position="453"/>
        <end position="473"/>
    </location>
</feature>
<feature type="transmembrane region" description="Helical" evidence="6">
    <location>
        <begin position="493"/>
        <end position="517"/>
    </location>
</feature>
<dbReference type="Proteomes" id="UP000243255">
    <property type="component" value="Unassembled WGS sequence"/>
</dbReference>
<evidence type="ECO:0000256" key="2">
    <source>
        <dbReference type="ARBA" id="ARBA00022692"/>
    </source>
</evidence>
<evidence type="ECO:0000256" key="4">
    <source>
        <dbReference type="ARBA" id="ARBA00023136"/>
    </source>
</evidence>
<feature type="transmembrane region" description="Helical" evidence="6">
    <location>
        <begin position="285"/>
        <end position="311"/>
    </location>
</feature>
<feature type="domain" description="CAAX prenyl protease 2/Lysostaphin resistance protein A-like" evidence="7">
    <location>
        <begin position="536"/>
        <end position="628"/>
    </location>
</feature>
<evidence type="ECO:0000313" key="9">
    <source>
        <dbReference type="EMBL" id="SHG36124.1"/>
    </source>
</evidence>
<dbReference type="RefSeq" id="WP_073123018.1">
    <property type="nucleotide sequence ID" value="NZ_BAABCH010000010.1"/>
</dbReference>
<feature type="transmembrane region" description="Helical" evidence="6">
    <location>
        <begin position="430"/>
        <end position="447"/>
    </location>
</feature>
<dbReference type="Pfam" id="PF02517">
    <property type="entry name" value="Rce1-like"/>
    <property type="match status" value="1"/>
</dbReference>
<feature type="transmembrane region" description="Helical" evidence="6">
    <location>
        <begin position="323"/>
        <end position="340"/>
    </location>
</feature>
<proteinExistence type="predicted"/>
<feature type="transmembrane region" description="Helical" evidence="6">
    <location>
        <begin position="240"/>
        <end position="265"/>
    </location>
</feature>
<dbReference type="Pfam" id="PF12698">
    <property type="entry name" value="ABC2_membrane_3"/>
    <property type="match status" value="1"/>
</dbReference>
<evidence type="ECO:0000259" key="8">
    <source>
        <dbReference type="Pfam" id="PF12698"/>
    </source>
</evidence>
<evidence type="ECO:0000256" key="6">
    <source>
        <dbReference type="SAM" id="Phobius"/>
    </source>
</evidence>
<gene>
    <name evidence="9" type="ORF">SAMN04488530_10112</name>
</gene>
<feature type="coiled-coil region" evidence="5">
    <location>
        <begin position="131"/>
        <end position="165"/>
    </location>
</feature>
<dbReference type="InterPro" id="IPR003675">
    <property type="entry name" value="Rce1/LyrA-like_dom"/>
</dbReference>
<dbReference type="EMBL" id="FQWX01000001">
    <property type="protein sequence ID" value="SHG36124.1"/>
    <property type="molecule type" value="Genomic_DNA"/>
</dbReference>
<evidence type="ECO:0000256" key="5">
    <source>
        <dbReference type="SAM" id="Coils"/>
    </source>
</evidence>
<keyword evidence="2 6" id="KW-0812">Transmembrane</keyword>
<keyword evidence="10" id="KW-1185">Reference proteome</keyword>
<dbReference type="OrthoDB" id="5486437at2"/>